<feature type="domain" description="NADP-dependent oxidoreductase" evidence="1">
    <location>
        <begin position="20"/>
        <end position="322"/>
    </location>
</feature>
<name>A0A1X7DDC2_TRICW</name>
<sequence length="334" mass="35855">MSTDSLQQFRRRVAIPGPAGFGAAPLGNLFSRVTDEAAQETLSAAWGAGIRYFDTAPFYGMGLSERRLGRALASYPRDAFVISTKVGRLLIADDSVPETQHGYVGGLPYRVEYDYTADGARRSIESSLERLGLDRIDIVYIHDVAEDTHGPLWRQHYRTAAGGAMKALSRLRDEGVIGGWGLGVNRVEPCLMALADADPDVFLIAGRYTLLDTTALDALIPACEARGARLVVGGPYNSGLLAGGDTFEYARADAAMLARRARLLSHCERFGVDLKAAALQFCKAPGVVACVIAGARNADEVRQNCAAMTAPVPREFWQALKEEGLVPQGAPVPA</sequence>
<accession>A0A1X7DDC2</accession>
<dbReference type="STRING" id="28094.SAMN06295900_10348"/>
<dbReference type="CDD" id="cd19152">
    <property type="entry name" value="AKR_AKR15A"/>
    <property type="match status" value="1"/>
</dbReference>
<dbReference type="EMBL" id="FXAH01000003">
    <property type="protein sequence ID" value="SMF13399.1"/>
    <property type="molecule type" value="Genomic_DNA"/>
</dbReference>
<protein>
    <submittedName>
        <fullName evidence="2">D-threo-aldose 1-dehydrogenase</fullName>
    </submittedName>
</protein>
<dbReference type="Proteomes" id="UP000192911">
    <property type="component" value="Unassembled WGS sequence"/>
</dbReference>
<dbReference type="Gene3D" id="3.20.20.100">
    <property type="entry name" value="NADP-dependent oxidoreductase domain"/>
    <property type="match status" value="1"/>
</dbReference>
<evidence type="ECO:0000259" key="1">
    <source>
        <dbReference type="Pfam" id="PF00248"/>
    </source>
</evidence>
<dbReference type="AlphaFoldDB" id="A0A1X7DDC2"/>
<dbReference type="InterPro" id="IPR036812">
    <property type="entry name" value="NAD(P)_OxRdtase_dom_sf"/>
</dbReference>
<dbReference type="PANTHER" id="PTHR42686:SF1">
    <property type="entry name" value="GH17980P-RELATED"/>
    <property type="match status" value="1"/>
</dbReference>
<proteinExistence type="predicted"/>
<dbReference type="InterPro" id="IPR020471">
    <property type="entry name" value="AKR"/>
</dbReference>
<dbReference type="InterPro" id="IPR023210">
    <property type="entry name" value="NADP_OxRdtase_dom"/>
</dbReference>
<dbReference type="SMR" id="A0A1X7DDC2"/>
<keyword evidence="3" id="KW-1185">Reference proteome</keyword>
<reference evidence="3" key="1">
    <citation type="submission" date="2017-04" db="EMBL/GenBank/DDBJ databases">
        <authorList>
            <person name="Varghese N."/>
            <person name="Submissions S."/>
        </authorList>
    </citation>
    <scope>NUCLEOTIDE SEQUENCE [LARGE SCALE GENOMIC DNA]</scope>
    <source>
        <strain evidence="3">Ballard 720</strain>
    </source>
</reference>
<dbReference type="GO" id="GO:0016491">
    <property type="term" value="F:oxidoreductase activity"/>
    <property type="evidence" value="ECO:0007669"/>
    <property type="project" value="InterPro"/>
</dbReference>
<dbReference type="Pfam" id="PF00248">
    <property type="entry name" value="Aldo_ket_red"/>
    <property type="match status" value="1"/>
</dbReference>
<organism evidence="2 3">
    <name type="scientific">Trinickia caryophylli</name>
    <name type="common">Paraburkholderia caryophylli</name>
    <dbReference type="NCBI Taxonomy" id="28094"/>
    <lineage>
        <taxon>Bacteria</taxon>
        <taxon>Pseudomonadati</taxon>
        <taxon>Pseudomonadota</taxon>
        <taxon>Betaproteobacteria</taxon>
        <taxon>Burkholderiales</taxon>
        <taxon>Burkholderiaceae</taxon>
        <taxon>Trinickia</taxon>
    </lineage>
</organism>
<evidence type="ECO:0000313" key="2">
    <source>
        <dbReference type="EMBL" id="SMF13399.1"/>
    </source>
</evidence>
<dbReference type="SUPFAM" id="SSF51430">
    <property type="entry name" value="NAD(P)-linked oxidoreductase"/>
    <property type="match status" value="1"/>
</dbReference>
<dbReference type="GeneID" id="95548739"/>
<evidence type="ECO:0000313" key="3">
    <source>
        <dbReference type="Proteomes" id="UP000192911"/>
    </source>
</evidence>
<dbReference type="PANTHER" id="PTHR42686">
    <property type="entry name" value="GH17980P-RELATED"/>
    <property type="match status" value="1"/>
</dbReference>
<dbReference type="RefSeq" id="WP_233212062.1">
    <property type="nucleotide sequence ID" value="NZ_BSQD01000003.1"/>
</dbReference>
<gene>
    <name evidence="2" type="ORF">SAMN06295900_10348</name>
</gene>
<dbReference type="GO" id="GO:0005829">
    <property type="term" value="C:cytosol"/>
    <property type="evidence" value="ECO:0007669"/>
    <property type="project" value="TreeGrafter"/>
</dbReference>